<dbReference type="OrthoDB" id="6402073at2"/>
<gene>
    <name evidence="2" type="ordered locus">Oter_1053</name>
</gene>
<keyword evidence="3" id="KW-1185">Reference proteome</keyword>
<dbReference type="AlphaFoldDB" id="B1ZMJ6"/>
<dbReference type="KEGG" id="ote:Oter_1053"/>
<dbReference type="eggNOG" id="ENOG5032H6K">
    <property type="taxonomic scope" value="Bacteria"/>
</dbReference>
<sequence>MNSGEKLKSVCNTCHAETLHDVLFEKKENGSEDITEDFLIQWGARWRVIQCRGCESIAMRLDAWNSEALDEKGRPEVETKYFPPRIFRQFPKWLRGDVLTQTCPDEVEGLMKELYVALQNDSRAAATMLIRAIFEHTMIDKVGDQKSFTANLNKFEAQGFIGKKHREVVGSMLEAGHASIHRAFVPAKEDLITLVDILEGVLQVVYVQVPKADEMKKRIPKRK</sequence>
<dbReference type="HOGENOM" id="CLU_081512_2_0_0"/>
<protein>
    <recommendedName>
        <fullName evidence="1">DUF4145 domain-containing protein</fullName>
    </recommendedName>
</protein>
<dbReference type="Pfam" id="PF13643">
    <property type="entry name" value="DUF4145"/>
    <property type="match status" value="1"/>
</dbReference>
<evidence type="ECO:0000313" key="2">
    <source>
        <dbReference type="EMBL" id="ACB74341.1"/>
    </source>
</evidence>
<dbReference type="RefSeq" id="WP_012373879.1">
    <property type="nucleotide sequence ID" value="NC_010571.1"/>
</dbReference>
<dbReference type="Proteomes" id="UP000007013">
    <property type="component" value="Chromosome"/>
</dbReference>
<proteinExistence type="predicted"/>
<organism evidence="2 3">
    <name type="scientific">Opitutus terrae (strain DSM 11246 / JCM 15787 / PB90-1)</name>
    <dbReference type="NCBI Taxonomy" id="452637"/>
    <lineage>
        <taxon>Bacteria</taxon>
        <taxon>Pseudomonadati</taxon>
        <taxon>Verrucomicrobiota</taxon>
        <taxon>Opitutia</taxon>
        <taxon>Opitutales</taxon>
        <taxon>Opitutaceae</taxon>
        <taxon>Opitutus</taxon>
    </lineage>
</organism>
<feature type="domain" description="DUF4145" evidence="1">
    <location>
        <begin position="112"/>
        <end position="199"/>
    </location>
</feature>
<dbReference type="InterPro" id="IPR025285">
    <property type="entry name" value="DUF4145"/>
</dbReference>
<evidence type="ECO:0000259" key="1">
    <source>
        <dbReference type="Pfam" id="PF13643"/>
    </source>
</evidence>
<evidence type="ECO:0000313" key="3">
    <source>
        <dbReference type="Proteomes" id="UP000007013"/>
    </source>
</evidence>
<dbReference type="STRING" id="452637.Oter_1053"/>
<accession>B1ZMJ6</accession>
<dbReference type="EMBL" id="CP001032">
    <property type="protein sequence ID" value="ACB74341.1"/>
    <property type="molecule type" value="Genomic_DNA"/>
</dbReference>
<reference evidence="2 3" key="1">
    <citation type="journal article" date="2011" name="J. Bacteriol.">
        <title>Genome sequence of the verrucomicrobium Opitutus terrae PB90-1, an abundant inhabitant of rice paddy soil ecosystems.</title>
        <authorList>
            <person name="van Passel M.W."/>
            <person name="Kant R."/>
            <person name="Palva A."/>
            <person name="Copeland A."/>
            <person name="Lucas S."/>
            <person name="Lapidus A."/>
            <person name="Glavina del Rio T."/>
            <person name="Pitluck S."/>
            <person name="Goltsman E."/>
            <person name="Clum A."/>
            <person name="Sun H."/>
            <person name="Schmutz J."/>
            <person name="Larimer F.W."/>
            <person name="Land M.L."/>
            <person name="Hauser L."/>
            <person name="Kyrpides N."/>
            <person name="Mikhailova N."/>
            <person name="Richardson P.P."/>
            <person name="Janssen P.H."/>
            <person name="de Vos W.M."/>
            <person name="Smidt H."/>
        </authorList>
    </citation>
    <scope>NUCLEOTIDE SEQUENCE [LARGE SCALE GENOMIC DNA]</scope>
    <source>
        <strain evidence="3">DSM 11246 / JCM 15787 / PB90-1</strain>
    </source>
</reference>
<name>B1ZMJ6_OPITP</name>